<dbReference type="Proteomes" id="UP001412067">
    <property type="component" value="Unassembled WGS sequence"/>
</dbReference>
<keyword evidence="2" id="KW-1185">Reference proteome</keyword>
<organism evidence="1 2">
    <name type="scientific">Platanthera guangdongensis</name>
    <dbReference type="NCBI Taxonomy" id="2320717"/>
    <lineage>
        <taxon>Eukaryota</taxon>
        <taxon>Viridiplantae</taxon>
        <taxon>Streptophyta</taxon>
        <taxon>Embryophyta</taxon>
        <taxon>Tracheophyta</taxon>
        <taxon>Spermatophyta</taxon>
        <taxon>Magnoliopsida</taxon>
        <taxon>Liliopsida</taxon>
        <taxon>Asparagales</taxon>
        <taxon>Orchidaceae</taxon>
        <taxon>Orchidoideae</taxon>
        <taxon>Orchideae</taxon>
        <taxon>Orchidinae</taxon>
        <taxon>Platanthera</taxon>
    </lineage>
</organism>
<evidence type="ECO:0008006" key="3">
    <source>
        <dbReference type="Google" id="ProtNLM"/>
    </source>
</evidence>
<dbReference type="SUPFAM" id="SSF141562">
    <property type="entry name" value="At5g01610-like"/>
    <property type="match status" value="1"/>
</dbReference>
<accession>A0ABR2MVP7</accession>
<proteinExistence type="predicted"/>
<reference evidence="1 2" key="1">
    <citation type="journal article" date="2022" name="Nat. Plants">
        <title>Genomes of leafy and leafless Platanthera orchids illuminate the evolution of mycoheterotrophy.</title>
        <authorList>
            <person name="Li M.H."/>
            <person name="Liu K.W."/>
            <person name="Li Z."/>
            <person name="Lu H.C."/>
            <person name="Ye Q.L."/>
            <person name="Zhang D."/>
            <person name="Wang J.Y."/>
            <person name="Li Y.F."/>
            <person name="Zhong Z.M."/>
            <person name="Liu X."/>
            <person name="Yu X."/>
            <person name="Liu D.K."/>
            <person name="Tu X.D."/>
            <person name="Liu B."/>
            <person name="Hao Y."/>
            <person name="Liao X.Y."/>
            <person name="Jiang Y.T."/>
            <person name="Sun W.H."/>
            <person name="Chen J."/>
            <person name="Chen Y.Q."/>
            <person name="Ai Y."/>
            <person name="Zhai J.W."/>
            <person name="Wu S.S."/>
            <person name="Zhou Z."/>
            <person name="Hsiao Y.Y."/>
            <person name="Wu W.L."/>
            <person name="Chen Y.Y."/>
            <person name="Lin Y.F."/>
            <person name="Hsu J.L."/>
            <person name="Li C.Y."/>
            <person name="Wang Z.W."/>
            <person name="Zhao X."/>
            <person name="Zhong W.Y."/>
            <person name="Ma X.K."/>
            <person name="Ma L."/>
            <person name="Huang J."/>
            <person name="Chen G.Z."/>
            <person name="Huang M.Z."/>
            <person name="Huang L."/>
            <person name="Peng D.H."/>
            <person name="Luo Y.B."/>
            <person name="Zou S.Q."/>
            <person name="Chen S.P."/>
            <person name="Lan S."/>
            <person name="Tsai W.C."/>
            <person name="Van de Peer Y."/>
            <person name="Liu Z.J."/>
        </authorList>
    </citation>
    <scope>NUCLEOTIDE SEQUENCE [LARGE SCALE GENOMIC DNA]</scope>
    <source>
        <strain evidence="1">Lor288</strain>
    </source>
</reference>
<comment type="caution">
    <text evidence="1">The sequence shown here is derived from an EMBL/GenBank/DDBJ whole genome shotgun (WGS) entry which is preliminary data.</text>
</comment>
<gene>
    <name evidence="1" type="ORF">KSP40_PGU021949</name>
</gene>
<dbReference type="EMBL" id="JBBWWR010000004">
    <property type="protein sequence ID" value="KAK8968176.1"/>
    <property type="molecule type" value="Genomic_DNA"/>
</dbReference>
<protein>
    <recommendedName>
        <fullName evidence="3">DUF538 domain-containing protein</fullName>
    </recommendedName>
</protein>
<dbReference type="InterPro" id="IPR007493">
    <property type="entry name" value="DUF538"/>
</dbReference>
<evidence type="ECO:0000313" key="1">
    <source>
        <dbReference type="EMBL" id="KAK8968176.1"/>
    </source>
</evidence>
<name>A0ABR2MVP7_9ASPA</name>
<dbReference type="InterPro" id="IPR036758">
    <property type="entry name" value="At5g01610-like"/>
</dbReference>
<dbReference type="Pfam" id="PF04398">
    <property type="entry name" value="DUF538"/>
    <property type="match status" value="1"/>
</dbReference>
<sequence>MSKVKMALVTEELKAKAEIYSGDALCQEKCQFLLKEVGLPNGLLPLKDILECGYVAETGHVWLKQRKKTEHCFKKVGRLVSYGPEITARVEKHRITKLTGVKAKELLLWVTLTDISFDGEAKVTFHSSTGLYRTFPADAFMAEEDGKE</sequence>
<dbReference type="Gene3D" id="2.30.240.10">
    <property type="entry name" value="At5g01610-like"/>
    <property type="match status" value="1"/>
</dbReference>
<dbReference type="PANTHER" id="PTHR31676:SF10">
    <property type="entry name" value="EXPRESSED PROTEIN"/>
    <property type="match status" value="1"/>
</dbReference>
<evidence type="ECO:0000313" key="2">
    <source>
        <dbReference type="Proteomes" id="UP001412067"/>
    </source>
</evidence>
<dbReference type="PANTHER" id="PTHR31676">
    <property type="entry name" value="T31J12.3 PROTEIN-RELATED"/>
    <property type="match status" value="1"/>
</dbReference>